<evidence type="ECO:0000313" key="1">
    <source>
        <dbReference type="EMBL" id="KAJ2979129.1"/>
    </source>
</evidence>
<keyword evidence="2" id="KW-1185">Reference proteome</keyword>
<organism evidence="1 2">
    <name type="scientific">Zarea fungicola</name>
    <dbReference type="NCBI Taxonomy" id="93591"/>
    <lineage>
        <taxon>Eukaryota</taxon>
        <taxon>Fungi</taxon>
        <taxon>Dikarya</taxon>
        <taxon>Ascomycota</taxon>
        <taxon>Pezizomycotina</taxon>
        <taxon>Sordariomycetes</taxon>
        <taxon>Hypocreomycetidae</taxon>
        <taxon>Hypocreales</taxon>
        <taxon>Cordycipitaceae</taxon>
        <taxon>Zarea</taxon>
    </lineage>
</organism>
<proteinExistence type="predicted"/>
<dbReference type="Proteomes" id="UP001143910">
    <property type="component" value="Unassembled WGS sequence"/>
</dbReference>
<accession>A0ACC1NJP4</accession>
<comment type="caution">
    <text evidence="1">The sequence shown here is derived from an EMBL/GenBank/DDBJ whole genome shotgun (WGS) entry which is preliminary data.</text>
</comment>
<sequence length="1052" mass="114169">MSLRFIPAAQAPTSFSHTGDSQVVIAACNTQSQTVISGDSRAVDAVGAYVAGLGRKVKTLDVSRAFHSHHMDGMLADFEAVLDQVQFHPAKIPIVSSVTGRVAEHALLETPDYWVAQVREAVRFSDAIQTMPGIGMDVFIELGARPVLSGMGAACLGIDQRPCPVWLPSLVGRKSGTHSMQNALAQLHQLGFSVDWLGYFKPYGCRRVELPTYAFQRKRVLSPKLPRLPKPRADTDQTSSGTSSPNTTATPPDLELDQEVALASMLGNSPPVDWPALVQGRVRRIVASLVGIESVDKIDTDVAWKDLGIDSLMEPQLRSQLIALAEVCTDEPLPRDVTSIYPDMRSFCSHLLSSSRKQSGNASFAEKESLHLPFVPRNPESYLDLKLAGISQRAETLAFNNASHIQWPPKSVFLTGATGFVGAFLLQQLLERGITAHCLVRAGDSVQAMGDLEGALKNYDLWKESYEPFLKPIIGGLEQPLFGLSQASFEELSVQVDAICHLCAWTGGSRPAPDLIVPNLVGTYEVLHLASVDRGKPVHLVSIPTTIQPCVDGSHNVVQDDQHGYYHNAKCMTERMVSAARSRGAKTSIFRLPLIFASSETGHFNSEPDFLHLLIVGSLLMGKFPSLDGDLSAWMPIDYLCQAIASAMMQNHSLPNNDVDFVHSQHPLSLKHVFTTISGADEQQHIVPLDEWRRCLLARAVSQPAGQLARVADIVSQWTDQEILAMFKARPMDKHSPCEDHHTGAGDICPTSVIDETHLRKYLARIRLEQWQANGIESATIKTSTKMHLNGVSISKSTSGTSVAYPVVLSPLRRILCPSLGFYPPNSNLDRFTSAVGYFNKIPWCFRLMNEPSPTRGLIPGSGRALAFLPHCFNPASAQHEQFIGEVLSRGRCVSVTANGKQGSCNANGAQPPLRHMLSLFRPSTPGQVEDPTKPILRVASLIAFGSGTSGFEGIVHGGLIATILDESLSIVSELNSALGKSGSAFNTVHVTASLNIQYLAPLPVTEDAVCVIASMDKLDGRRAIMKGEMVDSKGNTLARVDSVWAGVPKNS</sequence>
<reference evidence="1" key="1">
    <citation type="submission" date="2022-08" db="EMBL/GenBank/DDBJ databases">
        <title>Genome Sequence of Lecanicillium fungicola.</title>
        <authorList>
            <person name="Buettner E."/>
        </authorList>
    </citation>
    <scope>NUCLEOTIDE SEQUENCE</scope>
    <source>
        <strain evidence="1">Babe33</strain>
    </source>
</reference>
<evidence type="ECO:0000313" key="2">
    <source>
        <dbReference type="Proteomes" id="UP001143910"/>
    </source>
</evidence>
<protein>
    <submittedName>
        <fullName evidence="1">Uncharacterized protein</fullName>
    </submittedName>
</protein>
<name>A0ACC1NJP4_9HYPO</name>
<dbReference type="EMBL" id="JANJQO010000312">
    <property type="protein sequence ID" value="KAJ2979129.1"/>
    <property type="molecule type" value="Genomic_DNA"/>
</dbReference>
<gene>
    <name evidence="1" type="ORF">NQ176_g3436</name>
</gene>